<gene>
    <name evidence="2" type="ORF">Rhopal_000992-T1</name>
</gene>
<feature type="compositionally biased region" description="Basic and acidic residues" evidence="1">
    <location>
        <begin position="80"/>
        <end position="102"/>
    </location>
</feature>
<proteinExistence type="predicted"/>
<feature type="region of interest" description="Disordered" evidence="1">
    <location>
        <begin position="80"/>
        <end position="103"/>
    </location>
</feature>
<reference evidence="2 3" key="1">
    <citation type="submission" date="2021-12" db="EMBL/GenBank/DDBJ databases">
        <title>High titer production of polyol ester of fatty acids by Rhodotorula paludigena BS15 towards product separation-free biomass refinery.</title>
        <authorList>
            <person name="Mano J."/>
            <person name="Ono H."/>
            <person name="Tanaka T."/>
            <person name="Naito K."/>
            <person name="Sushida H."/>
            <person name="Ike M."/>
            <person name="Tokuyasu K."/>
            <person name="Kitaoka M."/>
        </authorList>
    </citation>
    <scope>NUCLEOTIDE SEQUENCE [LARGE SCALE GENOMIC DNA]</scope>
    <source>
        <strain evidence="2 3">BS15</strain>
    </source>
</reference>
<protein>
    <submittedName>
        <fullName evidence="2">Uncharacterized protein</fullName>
    </submittedName>
</protein>
<evidence type="ECO:0000313" key="2">
    <source>
        <dbReference type="EMBL" id="GJN88036.1"/>
    </source>
</evidence>
<evidence type="ECO:0000256" key="1">
    <source>
        <dbReference type="SAM" id="MobiDB-lite"/>
    </source>
</evidence>
<evidence type="ECO:0000313" key="3">
    <source>
        <dbReference type="Proteomes" id="UP001342314"/>
    </source>
</evidence>
<sequence>MASPDCAHSPRAHPLSTLRLKVSKTTVLIPVSSATTLATLRTTLLSALTSTSSHAASDDPDLPALPQSADDIALWRLEAPEKDAEGNESEKWVRLRDEKSGADKWGVSEAEELGVSFRGGDGTFPLPTVIRPVDEEEVEQ</sequence>
<dbReference type="Proteomes" id="UP001342314">
    <property type="component" value="Unassembled WGS sequence"/>
</dbReference>
<dbReference type="AlphaFoldDB" id="A0AAV5G648"/>
<accession>A0AAV5G648</accession>
<name>A0AAV5G648_9BASI</name>
<keyword evidence="3" id="KW-1185">Reference proteome</keyword>
<organism evidence="2 3">
    <name type="scientific">Rhodotorula paludigena</name>
    <dbReference type="NCBI Taxonomy" id="86838"/>
    <lineage>
        <taxon>Eukaryota</taxon>
        <taxon>Fungi</taxon>
        <taxon>Dikarya</taxon>
        <taxon>Basidiomycota</taxon>
        <taxon>Pucciniomycotina</taxon>
        <taxon>Microbotryomycetes</taxon>
        <taxon>Sporidiobolales</taxon>
        <taxon>Sporidiobolaceae</taxon>
        <taxon>Rhodotorula</taxon>
    </lineage>
</organism>
<comment type="caution">
    <text evidence="2">The sequence shown here is derived from an EMBL/GenBank/DDBJ whole genome shotgun (WGS) entry which is preliminary data.</text>
</comment>
<dbReference type="EMBL" id="BQKY01000002">
    <property type="protein sequence ID" value="GJN88036.1"/>
    <property type="molecule type" value="Genomic_DNA"/>
</dbReference>